<name>A0A2W1J773_9CYAN</name>
<evidence type="ECO:0000313" key="1">
    <source>
        <dbReference type="EMBL" id="PZD70363.1"/>
    </source>
</evidence>
<comment type="caution">
    <text evidence="1">The sequence shown here is derived from an EMBL/GenBank/DDBJ whole genome shotgun (WGS) entry which is preliminary data.</text>
</comment>
<gene>
    <name evidence="1" type="ORF">C1752_13898</name>
</gene>
<dbReference type="Proteomes" id="UP000248857">
    <property type="component" value="Unassembled WGS sequence"/>
</dbReference>
<protein>
    <recommendedName>
        <fullName evidence="3">ISKra4 family transposase</fullName>
    </recommendedName>
</protein>
<reference evidence="1 2" key="1">
    <citation type="journal article" date="2018" name="Sci. Rep.">
        <title>A novel species of the marine cyanobacterium Acaryochloris with a unique pigment content and lifestyle.</title>
        <authorList>
            <person name="Partensky F."/>
            <person name="Six C."/>
            <person name="Ratin M."/>
            <person name="Garczarek L."/>
            <person name="Vaulot D."/>
            <person name="Probert I."/>
            <person name="Calteau A."/>
            <person name="Gourvil P."/>
            <person name="Marie D."/>
            <person name="Grebert T."/>
            <person name="Bouchier C."/>
            <person name="Le Panse S."/>
            <person name="Gachenot M."/>
            <person name="Rodriguez F."/>
            <person name="Garrido J.L."/>
        </authorList>
    </citation>
    <scope>NUCLEOTIDE SEQUENCE [LARGE SCALE GENOMIC DNA]</scope>
    <source>
        <strain evidence="1 2">RCC1774</strain>
    </source>
</reference>
<evidence type="ECO:0008006" key="3">
    <source>
        <dbReference type="Google" id="ProtNLM"/>
    </source>
</evidence>
<accession>A0A2W1J773</accession>
<dbReference type="AlphaFoldDB" id="A0A2W1J773"/>
<keyword evidence="2" id="KW-1185">Reference proteome</keyword>
<sequence length="141" mass="16935">MPQRLESIKWYLWHGNRFQAMQHIELLEMDAECLEIDYLKLSKMAKAIREFRVYIQNNLDFIVNYGERYRCGERISTGFVESAVNQIIAKRMVKKQQMRWTLKGAHLLLQVRTKVLDQRWKDAIKQWYPDTNQVEEIPMAA</sequence>
<evidence type="ECO:0000313" key="2">
    <source>
        <dbReference type="Proteomes" id="UP000248857"/>
    </source>
</evidence>
<proteinExistence type="predicted"/>
<organism evidence="1 2">
    <name type="scientific">Acaryochloris thomasi RCC1774</name>
    <dbReference type="NCBI Taxonomy" id="1764569"/>
    <lineage>
        <taxon>Bacteria</taxon>
        <taxon>Bacillati</taxon>
        <taxon>Cyanobacteriota</taxon>
        <taxon>Cyanophyceae</taxon>
        <taxon>Acaryochloridales</taxon>
        <taxon>Acaryochloridaceae</taxon>
        <taxon>Acaryochloris</taxon>
        <taxon>Acaryochloris thomasi</taxon>
    </lineage>
</organism>
<dbReference type="EMBL" id="PQWO01000041">
    <property type="protein sequence ID" value="PZD70363.1"/>
    <property type="molecule type" value="Genomic_DNA"/>
</dbReference>